<organism evidence="3 4">
    <name type="scientific">Dyella thiooxydans</name>
    <dbReference type="NCBI Taxonomy" id="445710"/>
    <lineage>
        <taxon>Bacteria</taxon>
        <taxon>Pseudomonadati</taxon>
        <taxon>Pseudomonadota</taxon>
        <taxon>Gammaproteobacteria</taxon>
        <taxon>Lysobacterales</taxon>
        <taxon>Rhodanobacteraceae</taxon>
        <taxon>Dyella</taxon>
    </lineage>
</organism>
<keyword evidence="4" id="KW-1185">Reference proteome</keyword>
<dbReference type="SUPFAM" id="SSF52038">
    <property type="entry name" value="Barstar-related"/>
    <property type="match status" value="1"/>
</dbReference>
<evidence type="ECO:0000313" key="3">
    <source>
        <dbReference type="EMBL" id="AND67827.1"/>
    </source>
</evidence>
<protein>
    <recommendedName>
        <fullName evidence="2">Barstar (barnase inhibitor) domain-containing protein</fullName>
    </recommendedName>
</protein>
<reference evidence="3 4" key="1">
    <citation type="submission" date="2016-02" db="EMBL/GenBank/DDBJ databases">
        <title>Complete genome sequencing and analysis of ATSB10, Dyella thiooxydans isolated from rhizosphere soil of sunflower (Helianthus annuus L.).</title>
        <authorList>
            <person name="Lee Y."/>
            <person name="Hwangbo K."/>
            <person name="Chung H."/>
            <person name="Yoo J."/>
            <person name="Kim K.Y."/>
            <person name="Sa T.M."/>
            <person name="Um Y."/>
            <person name="Madhaiyan M."/>
        </authorList>
    </citation>
    <scope>NUCLEOTIDE SEQUENCE [LARGE SCALE GENOMIC DNA]</scope>
    <source>
        <strain evidence="3 4">ATSB10</strain>
    </source>
</reference>
<dbReference type="Proteomes" id="UP000077255">
    <property type="component" value="Chromosome"/>
</dbReference>
<accession>A0A160MYA1</accession>
<dbReference type="InterPro" id="IPR000468">
    <property type="entry name" value="Barstar"/>
</dbReference>
<evidence type="ECO:0000313" key="4">
    <source>
        <dbReference type="Proteomes" id="UP000077255"/>
    </source>
</evidence>
<proteinExistence type="inferred from homology"/>
<dbReference type="RefSeq" id="WP_063670154.1">
    <property type="nucleotide sequence ID" value="NZ_CP014841.1"/>
</dbReference>
<dbReference type="InterPro" id="IPR035905">
    <property type="entry name" value="Barstar-like_sf"/>
</dbReference>
<feature type="domain" description="Barstar (barnase inhibitor)" evidence="2">
    <location>
        <begin position="40"/>
        <end position="130"/>
    </location>
</feature>
<evidence type="ECO:0000256" key="1">
    <source>
        <dbReference type="ARBA" id="ARBA00006845"/>
    </source>
</evidence>
<evidence type="ECO:0000259" key="2">
    <source>
        <dbReference type="Pfam" id="PF01337"/>
    </source>
</evidence>
<dbReference type="PATRIC" id="fig|445710.3.peg.370"/>
<dbReference type="Pfam" id="PF01337">
    <property type="entry name" value="Barstar"/>
    <property type="match status" value="1"/>
</dbReference>
<dbReference type="KEGG" id="dtx:ATSB10_03730"/>
<comment type="similarity">
    <text evidence="1">Belongs to the barstar family.</text>
</comment>
<gene>
    <name evidence="3" type="ORF">ATSB10_03730</name>
</gene>
<sequence>MTTRVLGIDLRDAGRDGVYRVDPDDPVTLVGDAQRAGLALVRVDLSDCRNEPAALERIAAQAGLPRTAAGSWAQLDAALRADGDAGRVLLFDHAVTFCRAAPEAYAASRRALEEMARAWHARGVPFFVFMEFPDNETRDAAIDA</sequence>
<name>A0A160MYA1_9GAMM</name>
<dbReference type="AlphaFoldDB" id="A0A160MYA1"/>
<dbReference type="EMBL" id="CP014841">
    <property type="protein sequence ID" value="AND67827.1"/>
    <property type="molecule type" value="Genomic_DNA"/>
</dbReference>
<dbReference type="OrthoDB" id="7575400at2"/>
<dbReference type="STRING" id="445710.ATSB10_03730"/>